<feature type="transmembrane region" description="Helical" evidence="6">
    <location>
        <begin position="297"/>
        <end position="315"/>
    </location>
</feature>
<comment type="subcellular location">
    <subcellularLocation>
        <location evidence="1">Cell membrane</location>
        <topology evidence="1">Multi-pass membrane protein</topology>
    </subcellularLocation>
</comment>
<evidence type="ECO:0000256" key="1">
    <source>
        <dbReference type="ARBA" id="ARBA00004651"/>
    </source>
</evidence>
<comment type="caution">
    <text evidence="8">The sequence shown here is derived from an EMBL/GenBank/DDBJ whole genome shotgun (WGS) entry which is preliminary data.</text>
</comment>
<feature type="transmembrane region" description="Helical" evidence="6">
    <location>
        <begin position="28"/>
        <end position="48"/>
    </location>
</feature>
<evidence type="ECO:0000259" key="7">
    <source>
        <dbReference type="PROSITE" id="PS50262"/>
    </source>
</evidence>
<evidence type="ECO:0000256" key="4">
    <source>
        <dbReference type="ARBA" id="ARBA00022989"/>
    </source>
</evidence>
<organism evidence="8 9">
    <name type="scientific">Pocillopora damicornis</name>
    <name type="common">Cauliflower coral</name>
    <name type="synonym">Millepora damicornis</name>
    <dbReference type="NCBI Taxonomy" id="46731"/>
    <lineage>
        <taxon>Eukaryota</taxon>
        <taxon>Metazoa</taxon>
        <taxon>Cnidaria</taxon>
        <taxon>Anthozoa</taxon>
        <taxon>Hexacorallia</taxon>
        <taxon>Scleractinia</taxon>
        <taxon>Astrocoeniina</taxon>
        <taxon>Pocilloporidae</taxon>
        <taxon>Pocillopora</taxon>
    </lineage>
</organism>
<evidence type="ECO:0000313" key="8">
    <source>
        <dbReference type="EMBL" id="RMX45223.1"/>
    </source>
</evidence>
<dbReference type="Pfam" id="PF00001">
    <property type="entry name" value="7tm_1"/>
    <property type="match status" value="1"/>
</dbReference>
<evidence type="ECO:0000256" key="3">
    <source>
        <dbReference type="ARBA" id="ARBA00022692"/>
    </source>
</evidence>
<keyword evidence="2" id="KW-1003">Cell membrane</keyword>
<protein>
    <recommendedName>
        <fullName evidence="7">G-protein coupled receptors family 1 profile domain-containing protein</fullName>
    </recommendedName>
</protein>
<dbReference type="Gene3D" id="1.20.1070.10">
    <property type="entry name" value="Rhodopsin 7-helix transmembrane proteins"/>
    <property type="match status" value="1"/>
</dbReference>
<dbReference type="PRINTS" id="PR00237">
    <property type="entry name" value="GPCRRHODOPSN"/>
</dbReference>
<feature type="domain" description="G-protein coupled receptors family 1 profile" evidence="7">
    <location>
        <begin position="49"/>
        <end position="288"/>
    </location>
</feature>
<gene>
    <name evidence="8" type="ORF">pdam_00020952</name>
</gene>
<proteinExistence type="predicted"/>
<dbReference type="OrthoDB" id="9874984at2759"/>
<evidence type="ECO:0000256" key="6">
    <source>
        <dbReference type="SAM" id="Phobius"/>
    </source>
</evidence>
<dbReference type="PROSITE" id="PS50262">
    <property type="entry name" value="G_PROTEIN_RECEP_F1_2"/>
    <property type="match status" value="1"/>
</dbReference>
<keyword evidence="9" id="KW-1185">Reference proteome</keyword>
<reference evidence="8 9" key="1">
    <citation type="journal article" date="2018" name="Sci. Rep.">
        <title>Comparative analysis of the Pocillopora damicornis genome highlights role of immune system in coral evolution.</title>
        <authorList>
            <person name="Cunning R."/>
            <person name="Bay R.A."/>
            <person name="Gillette P."/>
            <person name="Baker A.C."/>
            <person name="Traylor-Knowles N."/>
        </authorList>
    </citation>
    <scope>NUCLEOTIDE SEQUENCE [LARGE SCALE GENOMIC DNA]</scope>
    <source>
        <strain evidence="8">RSMAS</strain>
        <tissue evidence="8">Whole animal</tissue>
    </source>
</reference>
<feature type="transmembrane region" description="Helical" evidence="6">
    <location>
        <begin position="232"/>
        <end position="251"/>
    </location>
</feature>
<feature type="transmembrane region" description="Helical" evidence="6">
    <location>
        <begin position="152"/>
        <end position="172"/>
    </location>
</feature>
<dbReference type="CDD" id="cd00637">
    <property type="entry name" value="7tm_classA_rhodopsin-like"/>
    <property type="match status" value="1"/>
</dbReference>
<dbReference type="InterPro" id="IPR000276">
    <property type="entry name" value="GPCR_Rhodpsn"/>
</dbReference>
<evidence type="ECO:0000313" key="9">
    <source>
        <dbReference type="Proteomes" id="UP000275408"/>
    </source>
</evidence>
<feature type="transmembrane region" description="Helical" evidence="6">
    <location>
        <begin position="327"/>
        <end position="346"/>
    </location>
</feature>
<keyword evidence="4 6" id="KW-1133">Transmembrane helix</keyword>
<dbReference type="GO" id="GO:0005886">
    <property type="term" value="C:plasma membrane"/>
    <property type="evidence" value="ECO:0007669"/>
    <property type="project" value="UniProtKB-SubCell"/>
</dbReference>
<sequence length="401" mass="45617">MAIKNFTAEKDRPWYENRYCSVDVSGSIHFQLTCFSVVNIFLSVSALLGNSMILVSLQKVFCFHPPSKVLLRCLAITDLCVGMIAQPLFVTYLLSAVNEHWDTCQYASAAITVAGYTLSGVSLLTLTAITTDRLLALLLGLRYRQVVTLKRTYLIVTIFCLVSFFVGATYFWNSVLTLWASSTTALLCLVLSGTFYSKIFLALRHHRTQVEQTARQSSLTIPQNVVKYRKTLSGIIWVQLTLTVCYIPYVVWATFFLKDEKLSPSVVLSKYFSLTLVFLNSTLNPFLYCWKLRDVRQAFCFALLLRCFATQVYFIRFNTALYGVVRIQVILVGCYLLYGIVSALWFNKGMTSVVFPVAQCTITLVYLKSSLNHFVYCWKITEVKETVKETLQQLLFSSYSE</sequence>
<keyword evidence="3 6" id="KW-0812">Transmembrane</keyword>
<feature type="transmembrane region" description="Helical" evidence="6">
    <location>
        <begin position="178"/>
        <end position="197"/>
    </location>
</feature>
<evidence type="ECO:0000256" key="5">
    <source>
        <dbReference type="ARBA" id="ARBA00023136"/>
    </source>
</evidence>
<accession>A0A3M6TUZ3</accession>
<dbReference type="AlphaFoldDB" id="A0A3M6TUZ3"/>
<dbReference type="Proteomes" id="UP000275408">
    <property type="component" value="Unassembled WGS sequence"/>
</dbReference>
<dbReference type="PANTHER" id="PTHR22750">
    <property type="entry name" value="G-PROTEIN COUPLED RECEPTOR"/>
    <property type="match status" value="1"/>
</dbReference>
<dbReference type="EMBL" id="RCHS01002847">
    <property type="protein sequence ID" value="RMX45223.1"/>
    <property type="molecule type" value="Genomic_DNA"/>
</dbReference>
<dbReference type="GO" id="GO:0004930">
    <property type="term" value="F:G protein-coupled receptor activity"/>
    <property type="evidence" value="ECO:0007669"/>
    <property type="project" value="InterPro"/>
</dbReference>
<feature type="transmembrane region" description="Helical" evidence="6">
    <location>
        <begin position="69"/>
        <end position="94"/>
    </location>
</feature>
<dbReference type="InterPro" id="IPR017452">
    <property type="entry name" value="GPCR_Rhodpsn_7TM"/>
</dbReference>
<dbReference type="SUPFAM" id="SSF81321">
    <property type="entry name" value="Family A G protein-coupled receptor-like"/>
    <property type="match status" value="1"/>
</dbReference>
<keyword evidence="5 6" id="KW-0472">Membrane</keyword>
<evidence type="ECO:0000256" key="2">
    <source>
        <dbReference type="ARBA" id="ARBA00022475"/>
    </source>
</evidence>
<feature type="transmembrane region" description="Helical" evidence="6">
    <location>
        <begin position="271"/>
        <end position="290"/>
    </location>
</feature>
<feature type="transmembrane region" description="Helical" evidence="6">
    <location>
        <begin position="106"/>
        <end position="131"/>
    </location>
</feature>
<name>A0A3M6TUZ3_POCDA</name>